<gene>
    <name evidence="10" type="ORF">FIBRA_07880</name>
</gene>
<organism evidence="10 11">
    <name type="scientific">Fibroporia radiculosa</name>
    <dbReference type="NCBI Taxonomy" id="599839"/>
    <lineage>
        <taxon>Eukaryota</taxon>
        <taxon>Fungi</taxon>
        <taxon>Dikarya</taxon>
        <taxon>Basidiomycota</taxon>
        <taxon>Agaricomycotina</taxon>
        <taxon>Agaricomycetes</taxon>
        <taxon>Polyporales</taxon>
        <taxon>Fibroporiaceae</taxon>
        <taxon>Fibroporia</taxon>
    </lineage>
</organism>
<dbReference type="SMART" id="SM00535">
    <property type="entry name" value="RIBOc"/>
    <property type="match status" value="2"/>
</dbReference>
<evidence type="ECO:0000259" key="9">
    <source>
        <dbReference type="PROSITE" id="PS50821"/>
    </source>
</evidence>
<dbReference type="InParanoid" id="J4GVS6"/>
<dbReference type="Gene3D" id="1.10.1520.10">
    <property type="entry name" value="Ribonuclease III domain"/>
    <property type="match status" value="2"/>
</dbReference>
<feature type="region of interest" description="Disordered" evidence="7">
    <location>
        <begin position="1"/>
        <end position="38"/>
    </location>
</feature>
<dbReference type="GO" id="GO:0004525">
    <property type="term" value="F:ribonuclease III activity"/>
    <property type="evidence" value="ECO:0007669"/>
    <property type="project" value="InterPro"/>
</dbReference>
<keyword evidence="5" id="KW-0347">Helicase</keyword>
<dbReference type="InterPro" id="IPR000999">
    <property type="entry name" value="RNase_III_dom"/>
</dbReference>
<evidence type="ECO:0000256" key="5">
    <source>
        <dbReference type="ARBA" id="ARBA00022806"/>
    </source>
</evidence>
<dbReference type="PROSITE" id="PS50821">
    <property type="entry name" value="PAZ"/>
    <property type="match status" value="1"/>
</dbReference>
<dbReference type="GO" id="GO:0003723">
    <property type="term" value="F:RNA binding"/>
    <property type="evidence" value="ECO:0007669"/>
    <property type="project" value="InterPro"/>
</dbReference>
<keyword evidence="3" id="KW-0547">Nucleotide-binding</keyword>
<dbReference type="SUPFAM" id="SSF69065">
    <property type="entry name" value="RNase III domain-like"/>
    <property type="match status" value="2"/>
</dbReference>
<keyword evidence="11" id="KW-1185">Reference proteome</keyword>
<dbReference type="OrthoDB" id="416741at2759"/>
<evidence type="ECO:0000256" key="4">
    <source>
        <dbReference type="ARBA" id="ARBA00022801"/>
    </source>
</evidence>
<dbReference type="EMBL" id="HE797199">
    <property type="protein sequence ID" value="CCM05650.1"/>
    <property type="molecule type" value="Genomic_DNA"/>
</dbReference>
<dbReference type="GO" id="GO:0004386">
    <property type="term" value="F:helicase activity"/>
    <property type="evidence" value="ECO:0007669"/>
    <property type="project" value="UniProtKB-KW"/>
</dbReference>
<dbReference type="InterPro" id="IPR005034">
    <property type="entry name" value="Dicer_dimerisation"/>
</dbReference>
<feature type="domain" description="PAZ" evidence="9">
    <location>
        <begin position="712"/>
        <end position="832"/>
    </location>
</feature>
<dbReference type="PANTHER" id="PTHR14950:SF37">
    <property type="entry name" value="ENDORIBONUCLEASE DICER"/>
    <property type="match status" value="1"/>
</dbReference>
<evidence type="ECO:0000313" key="10">
    <source>
        <dbReference type="EMBL" id="CCM05650.1"/>
    </source>
</evidence>
<dbReference type="GO" id="GO:0005524">
    <property type="term" value="F:ATP binding"/>
    <property type="evidence" value="ECO:0007669"/>
    <property type="project" value="UniProtKB-KW"/>
</dbReference>
<dbReference type="STRING" id="599839.J4GVS6"/>
<feature type="domain" description="RNase III" evidence="8">
    <location>
        <begin position="853"/>
        <end position="1030"/>
    </location>
</feature>
<keyword evidence="2" id="KW-0677">Repeat</keyword>
<reference evidence="10 11" key="1">
    <citation type="journal article" date="2012" name="Appl. Environ. Microbiol.">
        <title>Short-read sequencing for genomic analysis of the brown rot fungus Fibroporia radiculosa.</title>
        <authorList>
            <person name="Tang J.D."/>
            <person name="Perkins A.D."/>
            <person name="Sonstegard T.S."/>
            <person name="Schroeder S.G."/>
            <person name="Burgess S.C."/>
            <person name="Diehl S.V."/>
        </authorList>
    </citation>
    <scope>NUCLEOTIDE SEQUENCE [LARGE SCALE GENOMIC DNA]</scope>
    <source>
        <strain evidence="10 11">TFFH 294</strain>
    </source>
</reference>
<evidence type="ECO:0000256" key="3">
    <source>
        <dbReference type="ARBA" id="ARBA00022741"/>
    </source>
</evidence>
<dbReference type="Gene3D" id="3.30.160.380">
    <property type="entry name" value="Dicer dimerisation domain"/>
    <property type="match status" value="1"/>
</dbReference>
<dbReference type="PROSITE" id="PS50142">
    <property type="entry name" value="RNASE_3_2"/>
    <property type="match status" value="2"/>
</dbReference>
<dbReference type="Proteomes" id="UP000006352">
    <property type="component" value="Unassembled WGS sequence"/>
</dbReference>
<dbReference type="RefSeq" id="XP_012184933.1">
    <property type="nucleotide sequence ID" value="XM_012329543.1"/>
</dbReference>
<name>J4GVS6_9APHY</name>
<evidence type="ECO:0000313" key="11">
    <source>
        <dbReference type="Proteomes" id="UP000006352"/>
    </source>
</evidence>
<evidence type="ECO:0000256" key="7">
    <source>
        <dbReference type="SAM" id="MobiDB-lite"/>
    </source>
</evidence>
<accession>J4GVS6</accession>
<keyword evidence="6" id="KW-0067">ATP-binding</keyword>
<proteinExistence type="predicted"/>
<dbReference type="Gene3D" id="2.170.260.10">
    <property type="entry name" value="paz domain"/>
    <property type="match status" value="1"/>
</dbReference>
<dbReference type="GeneID" id="24100561"/>
<evidence type="ECO:0000259" key="8">
    <source>
        <dbReference type="PROSITE" id="PS50142"/>
    </source>
</evidence>
<evidence type="ECO:0000256" key="2">
    <source>
        <dbReference type="ARBA" id="ARBA00022737"/>
    </source>
</evidence>
<dbReference type="PANTHER" id="PTHR14950">
    <property type="entry name" value="DICER-RELATED"/>
    <property type="match status" value="1"/>
</dbReference>
<dbReference type="Pfam" id="PF00636">
    <property type="entry name" value="Ribonuclease_3"/>
    <property type="match status" value="2"/>
</dbReference>
<protein>
    <recommendedName>
        <fullName evidence="12">Dicer-like protein 1</fullName>
    </recommendedName>
</protein>
<evidence type="ECO:0000256" key="1">
    <source>
        <dbReference type="ARBA" id="ARBA00001946"/>
    </source>
</evidence>
<feature type="compositionally biased region" description="Polar residues" evidence="7">
    <location>
        <begin position="11"/>
        <end position="24"/>
    </location>
</feature>
<feature type="region of interest" description="Disordered" evidence="7">
    <location>
        <begin position="1340"/>
        <end position="1373"/>
    </location>
</feature>
<dbReference type="PROSITE" id="PS00517">
    <property type="entry name" value="RNASE_3_1"/>
    <property type="match status" value="1"/>
</dbReference>
<dbReference type="Pfam" id="PF03368">
    <property type="entry name" value="Dicer_dimer"/>
    <property type="match status" value="1"/>
</dbReference>
<sequence>MSDIWQRPRNKTATTTRRGQSDNRSYGGPLITQPDNSKIGMQTGLLPGADGVSEAVSKNCSTSALNDIEALPSGTFSGPPAKRRRMEAQPGYSVKGCLELLSYPTPLKYLRHTEVRVPTLQDCVTEIVVEYDHSERAQPPDIALHRLSSIDHEGIIRPRLYRLAQEVHTELGLYGSSYFWKLTLEDMIQKLGRTSTPIDQARTMVEQKAMDRLWTDFSRRKPCIPCLDVASDDFNVSPKFLKLVELIETNTSPTNSFRVLVLVKRKIVASMIVELLRELAAFNRVRNVRPEAMTQAQYMDQELTFDKFVRGDTNILLITKSSEHMTFPKCDIVIRFDLFESQLSYAASVAHCSNSDGYLVHMVERGNAGHRRVLADITALSDDFQRWLPRLKPGSTGAIPPRSLHETLDPYWSDSDDDEPSPLIRDPTTGGIVKCSDAITVIHRLAASLQDDHNGFTIEPFFQCAETREGMRTFTISLPQPSSIRPITGPPRKFPPDSLQAACYLACSKLLDEGMLDYRMFPQRLLSTGSQSTWGDRPSTSFSADEAIEVVNTRNAAVASAGTHRYTRKRPDFWVNSSSLPRTRLYPTFVAPDDLKDEPYAPVLILTRGPLPPFSNFPLYSSGFMTNTRFWTGAPFDVTEEQYTLLHSYTSRVCRAITNKPFACPADGFPYLLAPVDDFWEDDFPDSIGYGNRRSVDTHIPWDLVKLAAEKCFIHLLPDEYADVERFVADAVIQDRRVEFTNRFYVVRVRRDMTPLSKAIDSPREAEYPSLLEYCKTRIKDFQGLKNEKQPLLEVAVAPPAINYLNPVLRPLLQSSKAPPKYLIPELCAKFTIPASTFRTMLLVPSILHRIDHQLLVKELNAHFFQHTILEEHLIAALTPPSASVAFDYERLELFGDAFLKYVASIYCFVTTPHVREGALHMARQKIISNKALLTGANRIGLPPYIQSKPFVAKTWTPITSPHSSRDPINDQKAVHYNDAVAGDTSAIQTTSKRSKKQKQQDEQNIQWLGDKTVADVVEAIIGAAYLSGGQRIALQTMKVLSVNIPGVEQWSDFSRLFTSQTSPSTVPLPTATVRAVETIVGNVFARPQLLAQALTHTSIGAHDDRTYDRLEFVGDAVLDFLVVQFIYDRNPGLSPNGLTLLKSAMVSNHALAAFCVHSGLHIHLRHAAPEVGTAVQVYVRKLGEVREKEYRLAQSERRLPGQYWLALDPPKTLSDVVESVIGALYISDDFQETSVRAFFDGTIKPFYEYHIRLQSLCPHPTTTLFELLQSFGCCQHGIAKEREDYRTRCEVVVHDVVLASALEATSAAATRTVATLALDALDGDPHFMIRTCDCRVSQQSKKARKTQKAQLGYEEDGDISASASSGKHHPRD</sequence>
<feature type="domain" description="RNase III" evidence="8">
    <location>
        <begin position="1074"/>
        <end position="1230"/>
    </location>
</feature>
<comment type="cofactor">
    <cofactor evidence="1">
        <name>Mg(2+)</name>
        <dbReference type="ChEBI" id="CHEBI:18420"/>
    </cofactor>
</comment>
<evidence type="ECO:0008006" key="12">
    <source>
        <dbReference type="Google" id="ProtNLM"/>
    </source>
</evidence>
<dbReference type="InterPro" id="IPR003100">
    <property type="entry name" value="PAZ_dom"/>
</dbReference>
<evidence type="ECO:0000256" key="6">
    <source>
        <dbReference type="ARBA" id="ARBA00022840"/>
    </source>
</evidence>
<dbReference type="CDD" id="cd00593">
    <property type="entry name" value="RIBOc"/>
    <property type="match status" value="2"/>
</dbReference>
<dbReference type="InterPro" id="IPR027417">
    <property type="entry name" value="P-loop_NTPase"/>
</dbReference>
<dbReference type="HOGENOM" id="CLU_000907_4_2_1"/>
<dbReference type="InterPro" id="IPR038248">
    <property type="entry name" value="Dicer_dimer_sf"/>
</dbReference>
<dbReference type="Gene3D" id="3.40.50.300">
    <property type="entry name" value="P-loop containing nucleotide triphosphate hydrolases"/>
    <property type="match status" value="1"/>
</dbReference>
<keyword evidence="4" id="KW-0378">Hydrolase</keyword>
<dbReference type="InterPro" id="IPR036389">
    <property type="entry name" value="RNase_III_sf"/>
</dbReference>
<dbReference type="GO" id="GO:0006396">
    <property type="term" value="P:RNA processing"/>
    <property type="evidence" value="ECO:0007669"/>
    <property type="project" value="InterPro"/>
</dbReference>